<dbReference type="AlphaFoldDB" id="A0A7X6MVW2"/>
<dbReference type="RefSeq" id="WP_049925592.1">
    <property type="nucleotide sequence ID" value="NZ_HG322954.1"/>
</dbReference>
<name>A0A7X6MVW2_9MYCO</name>
<evidence type="ECO:0000313" key="3">
    <source>
        <dbReference type="EMBL" id="NKZ15018.1"/>
    </source>
</evidence>
<proteinExistence type="predicted"/>
<comment type="caution">
    <text evidence="3">The sequence shown here is derived from an EMBL/GenBank/DDBJ whole genome shotgun (WGS) entry which is preliminary data.</text>
</comment>
<feature type="compositionally biased region" description="Acidic residues" evidence="1">
    <location>
        <begin position="25"/>
        <end position="54"/>
    </location>
</feature>
<protein>
    <submittedName>
        <fullName evidence="3">Uncharacterized protein</fullName>
    </submittedName>
</protein>
<evidence type="ECO:0000256" key="2">
    <source>
        <dbReference type="SAM" id="Phobius"/>
    </source>
</evidence>
<dbReference type="Proteomes" id="UP000518188">
    <property type="component" value="Unassembled WGS sequence"/>
</dbReference>
<sequence length="367" mass="37631">MTRSTPLDDDERWLVGIGAQVRPEDQDDESDDVHDEESDDELDDDDERDSDDAGGEPLDQTAGHGVDGDQGSPTTQFSGVTDLDAAPPPGHESSAGVSVDKRRRFTPWVLGAGVGAAALATVITAVASNLNSPAPAAAPSPPSASSSSAPRPAPAAPPRPAAPSDANADGPLPFAAYSDCDEAGSTPAQSVAVADSPSPWICVLNGPGQRLDLVLGPPGMPQSYVITGVTIVPGAVGKPGRPDTEPDPWLAHQVVTRLQWSFNDPANTVKPQNTYNVRGEAPMAIPHITASKITVIIQQTSPPPAPQPSATEQPAPGGVFGSVLGPPAPPAGTTGSTFPLDGNEPRPDSSLRTFAVSNIKIIGHKAI</sequence>
<keyword evidence="2" id="KW-0812">Transmembrane</keyword>
<keyword evidence="2" id="KW-1133">Transmembrane helix</keyword>
<feature type="region of interest" description="Disordered" evidence="1">
    <location>
        <begin position="1"/>
        <end position="101"/>
    </location>
</feature>
<accession>A0A7X6MVW2</accession>
<feature type="region of interest" description="Disordered" evidence="1">
    <location>
        <begin position="132"/>
        <end position="181"/>
    </location>
</feature>
<evidence type="ECO:0000256" key="1">
    <source>
        <dbReference type="SAM" id="MobiDB-lite"/>
    </source>
</evidence>
<feature type="compositionally biased region" description="Pro residues" evidence="1">
    <location>
        <begin position="151"/>
        <end position="161"/>
    </location>
</feature>
<dbReference type="EMBL" id="JAAXPJ010000015">
    <property type="protein sequence ID" value="NKZ15018.1"/>
    <property type="molecule type" value="Genomic_DNA"/>
</dbReference>
<feature type="transmembrane region" description="Helical" evidence="2">
    <location>
        <begin position="108"/>
        <end position="127"/>
    </location>
</feature>
<keyword evidence="2" id="KW-0472">Membrane</keyword>
<feature type="region of interest" description="Disordered" evidence="1">
    <location>
        <begin position="299"/>
        <end position="351"/>
    </location>
</feature>
<reference evidence="3 4" key="1">
    <citation type="submission" date="2020-04" db="EMBL/GenBank/DDBJ databases">
        <title>MicrobeNet Type strains.</title>
        <authorList>
            <person name="Nicholson A.C."/>
        </authorList>
    </citation>
    <scope>NUCLEOTIDE SEQUENCE [LARGE SCALE GENOMIC DNA]</scope>
    <source>
        <strain evidence="3 4">ATCC 700731</strain>
    </source>
</reference>
<gene>
    <name evidence="3" type="ORF">HGA11_29015</name>
</gene>
<evidence type="ECO:0000313" key="4">
    <source>
        <dbReference type="Proteomes" id="UP000518188"/>
    </source>
</evidence>
<organism evidence="3 4">
    <name type="scientific">Mycolicibacterium septicum DSM 44393</name>
    <dbReference type="NCBI Taxonomy" id="1341646"/>
    <lineage>
        <taxon>Bacteria</taxon>
        <taxon>Bacillati</taxon>
        <taxon>Actinomycetota</taxon>
        <taxon>Actinomycetes</taxon>
        <taxon>Mycobacteriales</taxon>
        <taxon>Mycobacteriaceae</taxon>
        <taxon>Mycolicibacterium</taxon>
    </lineage>
</organism>